<organism evidence="17 18">
    <name type="scientific">Fimbriimonas ginsengisoli Gsoil 348</name>
    <dbReference type="NCBI Taxonomy" id="661478"/>
    <lineage>
        <taxon>Bacteria</taxon>
        <taxon>Bacillati</taxon>
        <taxon>Armatimonadota</taxon>
        <taxon>Fimbriimonadia</taxon>
        <taxon>Fimbriimonadales</taxon>
        <taxon>Fimbriimonadaceae</taxon>
        <taxon>Fimbriimonas</taxon>
    </lineage>
</organism>
<dbReference type="Pfam" id="PF12637">
    <property type="entry name" value="TSCPD"/>
    <property type="match status" value="1"/>
</dbReference>
<feature type="domain" description="DOD-type homing endonuclease" evidence="16">
    <location>
        <begin position="587"/>
        <end position="738"/>
    </location>
</feature>
<dbReference type="Gene3D" id="3.10.28.10">
    <property type="entry name" value="Homing endonucleases"/>
    <property type="match status" value="1"/>
</dbReference>
<dbReference type="InterPro" id="IPR004042">
    <property type="entry name" value="Intein_endonuc_central"/>
</dbReference>
<dbReference type="PRINTS" id="PR00379">
    <property type="entry name" value="INTEIN"/>
</dbReference>
<dbReference type="HOGENOM" id="CLU_000404_0_0_0"/>
<dbReference type="GO" id="GO:0016539">
    <property type="term" value="P:intein-mediated protein splicing"/>
    <property type="evidence" value="ECO:0007669"/>
    <property type="project" value="InterPro"/>
</dbReference>
<evidence type="ECO:0000256" key="6">
    <source>
        <dbReference type="ARBA" id="ARBA00022634"/>
    </source>
</evidence>
<dbReference type="eggNOG" id="COG1372">
    <property type="taxonomic scope" value="Bacteria"/>
</dbReference>
<dbReference type="Proteomes" id="UP000027982">
    <property type="component" value="Chromosome"/>
</dbReference>
<keyword evidence="11" id="KW-0170">Cobalt</keyword>
<dbReference type="Gene3D" id="2.170.16.10">
    <property type="entry name" value="Hedgehog/Intein (Hint) domain"/>
    <property type="match status" value="2"/>
</dbReference>
<keyword evidence="9" id="KW-0651">Protein splicing</keyword>
<evidence type="ECO:0000256" key="7">
    <source>
        <dbReference type="ARBA" id="ARBA00022741"/>
    </source>
</evidence>
<comment type="function">
    <text evidence="12">Catalyzes the reduction of ribonucleotides to deoxyribonucleotides. May function to provide a pool of deoxyribonucleotide precursors for DNA repair during oxygen limitation and/or for immediate growth after restoration of oxygen.</text>
</comment>
<dbReference type="GO" id="GO:0071897">
    <property type="term" value="P:DNA biosynthetic process"/>
    <property type="evidence" value="ECO:0007669"/>
    <property type="project" value="UniProtKB-KW"/>
</dbReference>
<sequence>MKISRYFTTSGQDPYSGIPFEPRRSEIRNPDGSTVFLMENVMVPAHWSQVATDILAQKYFRKAGLPVGEIHGAEYAPSLKDVLTPKEDRETDSRQVFHRLAGCWRYWGEKNNYFDTTEDAQAFYDELVHMLARQVAAPNSPQWFNTGLHFAYGITGVPQGHYYVNPKTNELERSQNAYERPQPHACFILSVKDDLVNEGGIMDLWTREARIFKYGSGVGTNFSKLRAGNEKLSGGGKSSGLMSFLRVGDRSAGAIKSGGTTRRAAKMVCLDLDHPDIEEFINWKVKEEQKVAALVTGSKLNERHLNAVMKACYEGGKAQSAKREDSSSLTPHASHLAPGTPDFNPRTNKALRLAIAEAKLDEIPPNYIQRAIQFAQQGFTKIEFPTFDTGYESEAYITVSGQNSNNSVRVPNAFFHAVEKGDTWNLTARTTGKTIKTVDAQDLWEQICEAAWNSADPGLQYDTTINEWHTCPVDGRINASNPCVTGDTLVATAKGYRRIVDLVGERVEVINGHGRKVTVEKVFKTGTKPVFELKTAAGYRLKLTADHRVLTANRGDVPACELMLDDVVVLERPGFGTESIDRPLAELVGAAVGDGCLTKGANDQRFLFVTLGHDEAELAERMRRNLETVKDSLAVDGRSKRTTTIQTTPTSLRVGTSVRPVLEAIEEIATLGEGAAHKAFRNRVFELDRESQAAILRGLFSADGTVANYGEKSQYVSLDSTSLTLIQQVQLLLLGFGIKGKIYENRRPLANTSAMLPDGQGGHKECEVQQMHSLRISRASRLAFEQEIGFLPESRKANALADLNRRVSAYADPMFDRVASLTPCGIEDVYDLTEPESHHFVANGLVVHNCSEYMFLDDTACNLASINLVRFYDQQTGKFDLTGYQHAIRVWTVVLEISVLMAQFPSKDIAQLSYDFRTLGLGYANLGALLMQMGYAYDSQEGFAITGALTAILGGGSYAASAEMAKEQQPFPRYEANKEHMLRVIRNHRRAAYNTADEYEGLSVLPVGIDQKICPPDMLQAAHRAWDRALELGTANGFRNAQVTVLAPTGTIGLIMDCDTTGIEPDFALVKFKKLAGGGYFKIINQSVPPSLTKLGYSDAQIGEIIGYALGHKSLKGAPYINHETLRAKGFGPDQLAALETALENAFEIGFAFNKWTFGDDFCHNVLGFTDEQLNDWSFNMLAELGWTRAEIDAANLYCCGTMTVEGAPGLKPEHLPVFDTANRCGKIGTRFISAEGHIRQMAAAQPFLSGAISKTINLPGEATVKAVNDAYWLSWTLGLKANALYRDGSKLSQPLNASSDDAAAAILEATLEEEEVAPASSRQPELAPASSFSSVPDQPSVINHQTSLAEEAATKLVYRYISRRRTLPGRRKGYTQKARVGGHKVYLRTGEFEDGSLGEIFIDMHREGAAFRSLMNCFAIAISLGLQYGVPLEEFVEAFVFTRFEPNGSVQGHDNIKMSTSVIDYIFRELALSYLARTDLVQVKPEDLQGDTVGRPSQVPDFEEEEVEDDHLEGQIPGRAAQPHDSKGFYATRDNAPQASLPLDDNPQAVGSPTWTLEQKQKNAPAQYEDRYVSGNGSNGKVLVESAQTNLFAPAPTPNAQRPTPSAAPTPQHRNTPTPRLPGGEIAEKVRQARLKGYEGDPCTNCGAFTMVRNGVCLKCDTCGETSGCS</sequence>
<dbReference type="InterPro" id="IPR003586">
    <property type="entry name" value="Hint_dom_C"/>
</dbReference>
<dbReference type="InterPro" id="IPR024434">
    <property type="entry name" value="TSCPD_dom"/>
</dbReference>
<dbReference type="EC" id="1.17.4.1" evidence="3"/>
<dbReference type="GO" id="GO:0050897">
    <property type="term" value="F:cobalt ion binding"/>
    <property type="evidence" value="ECO:0007669"/>
    <property type="project" value="InterPro"/>
</dbReference>
<keyword evidence="6" id="KW-0237">DNA synthesis</keyword>
<dbReference type="InterPro" id="IPR000788">
    <property type="entry name" value="RNR_lg_C"/>
</dbReference>
<dbReference type="InterPro" id="IPR029072">
    <property type="entry name" value="YebC-like"/>
</dbReference>
<dbReference type="SMART" id="SM00305">
    <property type="entry name" value="HintC"/>
    <property type="match status" value="1"/>
</dbReference>
<evidence type="ECO:0000256" key="9">
    <source>
        <dbReference type="ARBA" id="ARBA00023000"/>
    </source>
</evidence>
<dbReference type="NCBIfam" id="TIGR01445">
    <property type="entry name" value="intein_Nterm"/>
    <property type="match status" value="1"/>
</dbReference>
<dbReference type="EMBL" id="CP007139">
    <property type="protein sequence ID" value="AIE87195.1"/>
    <property type="molecule type" value="Genomic_DNA"/>
</dbReference>
<dbReference type="RefSeq" id="WP_025228887.1">
    <property type="nucleotide sequence ID" value="NZ_CP007139.1"/>
</dbReference>
<dbReference type="KEGG" id="fgi:OP10G_3827"/>
<dbReference type="InterPro" id="IPR006141">
    <property type="entry name" value="Intein_N"/>
</dbReference>
<dbReference type="SUPFAM" id="SSF55608">
    <property type="entry name" value="Homing endonucleases"/>
    <property type="match status" value="1"/>
</dbReference>
<feature type="region of interest" description="Disordered" evidence="15">
    <location>
        <begin position="1594"/>
        <end position="1626"/>
    </location>
</feature>
<dbReference type="GO" id="GO:0004748">
    <property type="term" value="F:ribonucleoside-diphosphate reductase activity, thioredoxin disulfide as acceptor"/>
    <property type="evidence" value="ECO:0007669"/>
    <property type="project" value="UniProtKB-EC"/>
</dbReference>
<dbReference type="SUPFAM" id="SSF51294">
    <property type="entry name" value="Hedgehog/intein (Hint) domain"/>
    <property type="match status" value="1"/>
</dbReference>
<comment type="catalytic activity">
    <reaction evidence="14">
        <text>a 2'-deoxyribonucleoside 5'-diphosphate + [thioredoxin]-disulfide + H2O = a ribonucleoside 5'-diphosphate + [thioredoxin]-dithiol</text>
        <dbReference type="Rhea" id="RHEA:23252"/>
        <dbReference type="Rhea" id="RHEA-COMP:10698"/>
        <dbReference type="Rhea" id="RHEA-COMP:10700"/>
        <dbReference type="ChEBI" id="CHEBI:15377"/>
        <dbReference type="ChEBI" id="CHEBI:29950"/>
        <dbReference type="ChEBI" id="CHEBI:50058"/>
        <dbReference type="ChEBI" id="CHEBI:57930"/>
        <dbReference type="ChEBI" id="CHEBI:73316"/>
        <dbReference type="EC" id="1.17.4.1"/>
    </reaction>
</comment>
<dbReference type="InterPro" id="IPR004860">
    <property type="entry name" value="LAGLIDADG_dom"/>
</dbReference>
<dbReference type="InterPro" id="IPR036844">
    <property type="entry name" value="Hint_dom_sf"/>
</dbReference>
<dbReference type="PROSITE" id="PS50819">
    <property type="entry name" value="INTEIN_ENDONUCLEASE"/>
    <property type="match status" value="1"/>
</dbReference>
<dbReference type="InterPro" id="IPR030934">
    <property type="entry name" value="Intein_C"/>
</dbReference>
<dbReference type="GO" id="GO:0031419">
    <property type="term" value="F:cobalamin binding"/>
    <property type="evidence" value="ECO:0007669"/>
    <property type="project" value="UniProtKB-KW"/>
</dbReference>
<evidence type="ECO:0000256" key="2">
    <source>
        <dbReference type="ARBA" id="ARBA00007405"/>
    </source>
</evidence>
<dbReference type="InterPro" id="IPR013678">
    <property type="entry name" value="RNR_2_N"/>
</dbReference>
<dbReference type="STRING" id="661478.OP10G_3827"/>
<feature type="compositionally biased region" description="Polar residues" evidence="15">
    <location>
        <begin position="1550"/>
        <end position="1564"/>
    </location>
</feature>
<feature type="region of interest" description="Disordered" evidence="15">
    <location>
        <begin position="1318"/>
        <end position="1338"/>
    </location>
</feature>
<dbReference type="SUPFAM" id="SSF51998">
    <property type="entry name" value="PFL-like glycyl radical enzymes"/>
    <property type="match status" value="1"/>
</dbReference>
<keyword evidence="18" id="KW-1185">Reference proteome</keyword>
<gene>
    <name evidence="17" type="ORF">OP10G_3827</name>
</gene>
<feature type="compositionally biased region" description="Acidic residues" evidence="15">
    <location>
        <begin position="1502"/>
        <end position="1512"/>
    </location>
</feature>
<dbReference type="Pfam" id="PF14528">
    <property type="entry name" value="LAGLIDADG_3"/>
    <property type="match status" value="1"/>
</dbReference>
<dbReference type="SMART" id="SM00306">
    <property type="entry name" value="HintN"/>
    <property type="match status" value="1"/>
</dbReference>
<accession>A0A068NWP9</accession>
<dbReference type="OrthoDB" id="9762933at2"/>
<keyword evidence="5" id="KW-0846">Cobalamin</keyword>
<evidence type="ECO:0000256" key="5">
    <source>
        <dbReference type="ARBA" id="ARBA00022628"/>
    </source>
</evidence>
<dbReference type="InterPro" id="IPR003587">
    <property type="entry name" value="Hint_dom_N"/>
</dbReference>
<evidence type="ECO:0000256" key="3">
    <source>
        <dbReference type="ARBA" id="ARBA00012274"/>
    </source>
</evidence>
<keyword evidence="10" id="KW-0560">Oxidoreductase</keyword>
<evidence type="ECO:0000256" key="13">
    <source>
        <dbReference type="ARBA" id="ARBA00033050"/>
    </source>
</evidence>
<evidence type="ECO:0000256" key="12">
    <source>
        <dbReference type="ARBA" id="ARBA00025437"/>
    </source>
</evidence>
<dbReference type="PANTHER" id="PTHR43371:SF1">
    <property type="entry name" value="RIBONUCLEOSIDE-DIPHOSPHATE REDUCTASE"/>
    <property type="match status" value="1"/>
</dbReference>
<evidence type="ECO:0000256" key="10">
    <source>
        <dbReference type="ARBA" id="ARBA00023002"/>
    </source>
</evidence>
<dbReference type="Pfam" id="PF02867">
    <property type="entry name" value="Ribonuc_red_lgC"/>
    <property type="match status" value="2"/>
</dbReference>
<keyword evidence="7" id="KW-0547">Nucleotide-binding</keyword>
<evidence type="ECO:0000256" key="8">
    <source>
        <dbReference type="ARBA" id="ARBA00022813"/>
    </source>
</evidence>
<proteinExistence type="inferred from homology"/>
<feature type="region of interest" description="Disordered" evidence="15">
    <location>
        <begin position="1488"/>
        <end position="1564"/>
    </location>
</feature>
<dbReference type="GO" id="GO:0004519">
    <property type="term" value="F:endonuclease activity"/>
    <property type="evidence" value="ECO:0007669"/>
    <property type="project" value="InterPro"/>
</dbReference>
<protein>
    <recommendedName>
        <fullName evidence="4">Vitamin B12-dependent ribonucleotide reductase</fullName>
        <ecNumber evidence="3">1.17.4.1</ecNumber>
    </recommendedName>
    <alternativeName>
        <fullName evidence="13">Ribonucleoside-diphosphate reductase NrdJ</fullName>
    </alternativeName>
</protein>
<name>A0A068NWP9_FIMGI</name>
<comment type="similarity">
    <text evidence="2">Belongs to the ribonucleoside diphosphate reductase class-2 family.</text>
</comment>
<evidence type="ECO:0000256" key="1">
    <source>
        <dbReference type="ARBA" id="ARBA00001922"/>
    </source>
</evidence>
<evidence type="ECO:0000313" key="18">
    <source>
        <dbReference type="Proteomes" id="UP000027982"/>
    </source>
</evidence>
<evidence type="ECO:0000313" key="17">
    <source>
        <dbReference type="EMBL" id="AIE87195.1"/>
    </source>
</evidence>
<dbReference type="PROSITE" id="PS50817">
    <property type="entry name" value="INTEIN_N_TER"/>
    <property type="match status" value="1"/>
</dbReference>
<keyword evidence="8" id="KW-0068">Autocatalytic cleavage</keyword>
<dbReference type="Gene3D" id="3.20.70.20">
    <property type="match status" value="4"/>
</dbReference>
<dbReference type="Pfam" id="PF14890">
    <property type="entry name" value="Intein_splicing"/>
    <property type="match status" value="1"/>
</dbReference>
<dbReference type="InterPro" id="IPR050862">
    <property type="entry name" value="RdRp_reductase_class-2"/>
</dbReference>
<dbReference type="GO" id="GO:0000166">
    <property type="term" value="F:nucleotide binding"/>
    <property type="evidence" value="ECO:0007669"/>
    <property type="project" value="UniProtKB-KW"/>
</dbReference>
<dbReference type="Pfam" id="PF08471">
    <property type="entry name" value="Ribonuc_red_2_N"/>
    <property type="match status" value="1"/>
</dbReference>
<evidence type="ECO:0000256" key="15">
    <source>
        <dbReference type="SAM" id="MobiDB-lite"/>
    </source>
</evidence>
<comment type="cofactor">
    <cofactor evidence="1">
        <name>adenosylcob(III)alamin</name>
        <dbReference type="ChEBI" id="CHEBI:18408"/>
    </cofactor>
</comment>
<feature type="region of interest" description="Disordered" evidence="15">
    <location>
        <begin position="320"/>
        <end position="343"/>
    </location>
</feature>
<dbReference type="eggNOG" id="COG0209">
    <property type="taxonomic scope" value="Bacteria"/>
</dbReference>
<reference evidence="17 18" key="1">
    <citation type="journal article" date="2014" name="PLoS ONE">
        <title>The first complete genome sequence of the class fimbriimonadia in the phylum armatimonadetes.</title>
        <authorList>
            <person name="Hu Z.Y."/>
            <person name="Wang Y.Z."/>
            <person name="Im W.T."/>
            <person name="Wang S.Y."/>
            <person name="Zhao G.P."/>
            <person name="Zheng H.J."/>
            <person name="Quan Z.X."/>
        </authorList>
    </citation>
    <scope>NUCLEOTIDE SEQUENCE [LARGE SCALE GENOMIC DNA]</scope>
    <source>
        <strain evidence="17">Gsoil 348</strain>
    </source>
</reference>
<dbReference type="PANTHER" id="PTHR43371">
    <property type="entry name" value="VITAMIN B12-DEPENDENT RIBONUCLEOTIDE REDUCTASE"/>
    <property type="match status" value="1"/>
</dbReference>
<dbReference type="InterPro" id="IPR027434">
    <property type="entry name" value="Homing_endonucl"/>
</dbReference>
<dbReference type="NCBIfam" id="TIGR01443">
    <property type="entry name" value="intein_Cterm"/>
    <property type="match status" value="1"/>
</dbReference>
<feature type="compositionally biased region" description="Polar residues" evidence="15">
    <location>
        <begin position="1599"/>
        <end position="1619"/>
    </location>
</feature>
<evidence type="ECO:0000256" key="11">
    <source>
        <dbReference type="ARBA" id="ARBA00023285"/>
    </source>
</evidence>
<evidence type="ECO:0000259" key="16">
    <source>
        <dbReference type="PROSITE" id="PS50819"/>
    </source>
</evidence>
<dbReference type="PROSITE" id="PS50818">
    <property type="entry name" value="INTEIN_C_TER"/>
    <property type="match status" value="1"/>
</dbReference>
<dbReference type="InterPro" id="IPR006142">
    <property type="entry name" value="INTEIN"/>
</dbReference>
<evidence type="ECO:0000256" key="14">
    <source>
        <dbReference type="ARBA" id="ARBA00047754"/>
    </source>
</evidence>
<dbReference type="CDD" id="cd00081">
    <property type="entry name" value="Hint"/>
    <property type="match status" value="1"/>
</dbReference>
<dbReference type="SUPFAM" id="SSF75625">
    <property type="entry name" value="YebC-like"/>
    <property type="match status" value="1"/>
</dbReference>
<evidence type="ECO:0000256" key="4">
    <source>
        <dbReference type="ARBA" id="ARBA00014409"/>
    </source>
</evidence>